<keyword evidence="1" id="KW-1133">Transmembrane helix</keyword>
<name>A0A0G1IUX7_9BACT</name>
<accession>A0A0G1IUX7</accession>
<comment type="caution">
    <text evidence="2">The sequence shown here is derived from an EMBL/GenBank/DDBJ whole genome shotgun (WGS) entry which is preliminary data.</text>
</comment>
<evidence type="ECO:0000313" key="3">
    <source>
        <dbReference type="Proteomes" id="UP000033945"/>
    </source>
</evidence>
<feature type="transmembrane region" description="Helical" evidence="1">
    <location>
        <begin position="141"/>
        <end position="158"/>
    </location>
</feature>
<keyword evidence="1" id="KW-0472">Membrane</keyword>
<keyword evidence="1" id="KW-0812">Transmembrane</keyword>
<organism evidence="2 3">
    <name type="scientific">Candidatus Giovannonibacteria bacterium GW2011_GWA2_44_26</name>
    <dbReference type="NCBI Taxonomy" id="1618648"/>
    <lineage>
        <taxon>Bacteria</taxon>
        <taxon>Candidatus Giovannoniibacteriota</taxon>
    </lineage>
</organism>
<feature type="transmembrane region" description="Helical" evidence="1">
    <location>
        <begin position="21"/>
        <end position="48"/>
    </location>
</feature>
<feature type="transmembrane region" description="Helical" evidence="1">
    <location>
        <begin position="68"/>
        <end position="93"/>
    </location>
</feature>
<reference evidence="2 3" key="1">
    <citation type="journal article" date="2015" name="Nature">
        <title>rRNA introns, odd ribosomes, and small enigmatic genomes across a large radiation of phyla.</title>
        <authorList>
            <person name="Brown C.T."/>
            <person name="Hug L.A."/>
            <person name="Thomas B.C."/>
            <person name="Sharon I."/>
            <person name="Castelle C.J."/>
            <person name="Singh A."/>
            <person name="Wilkins M.J."/>
            <person name="Williams K.H."/>
            <person name="Banfield J.F."/>
        </authorList>
    </citation>
    <scope>NUCLEOTIDE SEQUENCE [LARGE SCALE GENOMIC DNA]</scope>
</reference>
<sequence length="166" mass="19159">MDIASHGLWGGVAFGRKNIKSFWLSLLFGVLPDLLAFGPFFVGIFLGFYQRPLFNGTEPPNPALIPSFVGQIYNITHSLIIFAAVFFIVWFILKRPVYEMLAWGLHILFDIPTHSYAFFPTPFLWPISAFKINGVHWGDPIILYPNIILLLILYIWFFKYKCKVKL</sequence>
<protein>
    <recommendedName>
        <fullName evidence="4">Metal-dependent hydrolase</fullName>
    </recommendedName>
</protein>
<feature type="transmembrane region" description="Helical" evidence="1">
    <location>
        <begin position="100"/>
        <end position="121"/>
    </location>
</feature>
<gene>
    <name evidence="2" type="ORF">UW55_C0008G0006</name>
</gene>
<proteinExistence type="predicted"/>
<dbReference type="AlphaFoldDB" id="A0A0G1IUX7"/>
<evidence type="ECO:0000313" key="2">
    <source>
        <dbReference type="EMBL" id="KKT62925.1"/>
    </source>
</evidence>
<dbReference type="EMBL" id="LCIT01000008">
    <property type="protein sequence ID" value="KKT62925.1"/>
    <property type="molecule type" value="Genomic_DNA"/>
</dbReference>
<evidence type="ECO:0008006" key="4">
    <source>
        <dbReference type="Google" id="ProtNLM"/>
    </source>
</evidence>
<evidence type="ECO:0000256" key="1">
    <source>
        <dbReference type="SAM" id="Phobius"/>
    </source>
</evidence>
<dbReference type="Proteomes" id="UP000033945">
    <property type="component" value="Unassembled WGS sequence"/>
</dbReference>